<proteinExistence type="predicted"/>
<name>A0A915ILW7_ROMCU</name>
<evidence type="ECO:0000256" key="1">
    <source>
        <dbReference type="SAM" id="MobiDB-lite"/>
    </source>
</evidence>
<organism evidence="2 3">
    <name type="scientific">Romanomermis culicivorax</name>
    <name type="common">Nematode worm</name>
    <dbReference type="NCBI Taxonomy" id="13658"/>
    <lineage>
        <taxon>Eukaryota</taxon>
        <taxon>Metazoa</taxon>
        <taxon>Ecdysozoa</taxon>
        <taxon>Nematoda</taxon>
        <taxon>Enoplea</taxon>
        <taxon>Dorylaimia</taxon>
        <taxon>Mermithida</taxon>
        <taxon>Mermithoidea</taxon>
        <taxon>Mermithidae</taxon>
        <taxon>Romanomermis</taxon>
    </lineage>
</organism>
<sequence length="83" mass="9283">MFQSAPKIVPDLSIETSEPQAVEEIPQMTEGRLSPRPSMDARDQEPISQASELEEDEDMSESISDLPSISQRRGKRPPRKSSD</sequence>
<accession>A0A915ILW7</accession>
<feature type="region of interest" description="Disordered" evidence="1">
    <location>
        <begin position="1"/>
        <end position="83"/>
    </location>
</feature>
<evidence type="ECO:0000313" key="2">
    <source>
        <dbReference type="Proteomes" id="UP000887565"/>
    </source>
</evidence>
<reference evidence="3" key="1">
    <citation type="submission" date="2022-11" db="UniProtKB">
        <authorList>
            <consortium name="WormBaseParasite"/>
        </authorList>
    </citation>
    <scope>IDENTIFICATION</scope>
</reference>
<evidence type="ECO:0000313" key="3">
    <source>
        <dbReference type="WBParaSite" id="nRc.2.0.1.t14859-RA"/>
    </source>
</evidence>
<protein>
    <submittedName>
        <fullName evidence="3">Uncharacterized protein</fullName>
    </submittedName>
</protein>
<dbReference type="Proteomes" id="UP000887565">
    <property type="component" value="Unplaced"/>
</dbReference>
<dbReference type="WBParaSite" id="nRc.2.0.1.t14859-RA">
    <property type="protein sequence ID" value="nRc.2.0.1.t14859-RA"/>
    <property type="gene ID" value="nRc.2.0.1.g14859"/>
</dbReference>
<feature type="compositionally biased region" description="Basic residues" evidence="1">
    <location>
        <begin position="72"/>
        <end position="83"/>
    </location>
</feature>
<dbReference type="AlphaFoldDB" id="A0A915ILW7"/>
<keyword evidence="2" id="KW-1185">Reference proteome</keyword>